<evidence type="ECO:0000256" key="1">
    <source>
        <dbReference type="ARBA" id="ARBA00022950"/>
    </source>
</evidence>
<dbReference type="InterPro" id="IPR006944">
    <property type="entry name" value="Phage/GTA_portal"/>
</dbReference>
<evidence type="ECO:0000256" key="2">
    <source>
        <dbReference type="ARBA" id="ARBA00023009"/>
    </source>
</evidence>
<keyword evidence="2" id="KW-1162">Viral penetration into host cytoplasm</keyword>
<dbReference type="Pfam" id="PF04860">
    <property type="entry name" value="Phage_portal"/>
    <property type="match status" value="1"/>
</dbReference>
<protein>
    <submittedName>
        <fullName evidence="4">COG4695 Phage-related protein</fullName>
    </submittedName>
</protein>
<name>A0A6J5N963_9CAUD</name>
<organism evidence="4">
    <name type="scientific">uncultured Caudovirales phage</name>
    <dbReference type="NCBI Taxonomy" id="2100421"/>
    <lineage>
        <taxon>Viruses</taxon>
        <taxon>Duplodnaviria</taxon>
        <taxon>Heunggongvirae</taxon>
        <taxon>Uroviricota</taxon>
        <taxon>Caudoviricetes</taxon>
        <taxon>Peduoviridae</taxon>
        <taxon>Maltschvirus</taxon>
        <taxon>Maltschvirus maltsch</taxon>
    </lineage>
</organism>
<keyword evidence="2" id="KW-1171">Viral genome ejection through host cell envelope</keyword>
<gene>
    <name evidence="4" type="ORF">UFOVP638_15</name>
</gene>
<dbReference type="EMBL" id="LR796595">
    <property type="protein sequence ID" value="CAB4153650.1"/>
    <property type="molecule type" value="Genomic_DNA"/>
</dbReference>
<keyword evidence="3" id="KW-0231">Viral genome packaging</keyword>
<sequence length="460" mass="51927">MKETISNILQNLTGKLIGKNVYNEAFFSYLGAGYTSYDVDNKTYISKGYNTNPDVYACITQMATKTVSVPYEVKVVKDKNNHEKLRKFQKATSGNFDFLQQIKKASLELKSYDEVDLPFPMEQPNETQTWSDIWGLYKTYMKLTGNCYFYLLSPEDGANSGVPVQLYVLPAHLIQIVLKQKANMLSTENPIDHYVLVEGNSMIKFGSKDVIHIKYSNPNFDLSGSHLYGMSPLRAALRNINSQNSAIDLNVKTLQNGGAFGFIHGKNSPLTQDQATSLKERLVEMDSSPERLSRIAGASGDLAFTRISLTTDELKPFDYLKYDQKAICNVLNWPDELLNNDGKASLGSTDTNQARKQAITDNILPDLVLLQDSLNKNFIKKFKGYENAVIEWDIDDLPEMQEDMAKKMEWLAKAPLTPNEIRSALKYDIIIEDGMDTVWIETNKQRVTDVSMTAFDQANL</sequence>
<evidence type="ECO:0000256" key="3">
    <source>
        <dbReference type="ARBA" id="ARBA00023219"/>
    </source>
</evidence>
<keyword evidence="1" id="KW-0118">Viral capsid assembly</keyword>
<keyword evidence="1" id="KW-1188">Viral release from host cell</keyword>
<accession>A0A6J5N963</accession>
<keyword evidence="2" id="KW-1160">Virus entry into host cell</keyword>
<evidence type="ECO:0000313" key="4">
    <source>
        <dbReference type="EMBL" id="CAB4153650.1"/>
    </source>
</evidence>
<reference evidence="4" key="1">
    <citation type="submission" date="2020-04" db="EMBL/GenBank/DDBJ databases">
        <authorList>
            <person name="Chiriac C."/>
            <person name="Salcher M."/>
            <person name="Ghai R."/>
            <person name="Kavagutti S V."/>
        </authorList>
    </citation>
    <scope>NUCLEOTIDE SEQUENCE</scope>
</reference>
<proteinExistence type="predicted"/>